<dbReference type="STRING" id="1193682.BJP25_17265"/>
<dbReference type="AlphaFoldDB" id="A0A1Q9LMG8"/>
<accession>A0A1Q9LMG8</accession>
<dbReference type="PANTHER" id="PTHR35145">
    <property type="entry name" value="CYTOPLASMIC PROTEIN-RELATED"/>
    <property type="match status" value="1"/>
</dbReference>
<dbReference type="Proteomes" id="UP000186040">
    <property type="component" value="Unassembled WGS sequence"/>
</dbReference>
<gene>
    <name evidence="1" type="ORF">BJP25_17265</name>
</gene>
<keyword evidence="2" id="KW-1185">Reference proteome</keyword>
<dbReference type="Gene3D" id="3.90.1150.30">
    <property type="match status" value="1"/>
</dbReference>
<proteinExistence type="predicted"/>
<comment type="caution">
    <text evidence="1">The sequence shown here is derived from an EMBL/GenBank/DDBJ whole genome shotgun (WGS) entry which is preliminary data.</text>
</comment>
<dbReference type="InterPro" id="IPR007351">
    <property type="entry name" value="YjbR"/>
</dbReference>
<name>A0A1Q9LMG8_9PSEU</name>
<dbReference type="RefSeq" id="WP_075974940.1">
    <property type="nucleotide sequence ID" value="NZ_MKQR01000011.1"/>
</dbReference>
<protein>
    <submittedName>
        <fullName evidence="1">Cytoplasmic protein</fullName>
    </submittedName>
</protein>
<sequence length="128" mass="14014">MEGEALHRCARSRAEQLPAAVAEQPFGPGSQVYKVKGKVFVLLTELAGRPIVNVKCAPEDGVALRGAHADIVPGYHMNKRHWITLNPGGTLTEDLVEDLVTDSYLLVVRTLPKAQRPIDPDAEQSYSR</sequence>
<evidence type="ECO:0000313" key="1">
    <source>
        <dbReference type="EMBL" id="OLR93236.1"/>
    </source>
</evidence>
<evidence type="ECO:0000313" key="2">
    <source>
        <dbReference type="Proteomes" id="UP000186040"/>
    </source>
</evidence>
<dbReference type="Pfam" id="PF04237">
    <property type="entry name" value="YjbR"/>
    <property type="match status" value="1"/>
</dbReference>
<dbReference type="InterPro" id="IPR038056">
    <property type="entry name" value="YjbR-like_sf"/>
</dbReference>
<dbReference type="InterPro" id="IPR058532">
    <property type="entry name" value="YjbR/MT2646/Rv2570-like"/>
</dbReference>
<dbReference type="SUPFAM" id="SSF142906">
    <property type="entry name" value="YjbR-like"/>
    <property type="match status" value="1"/>
</dbReference>
<dbReference type="EMBL" id="MKQR01000011">
    <property type="protein sequence ID" value="OLR93236.1"/>
    <property type="molecule type" value="Genomic_DNA"/>
</dbReference>
<organism evidence="1 2">
    <name type="scientific">Actinokineospora bangkokensis</name>
    <dbReference type="NCBI Taxonomy" id="1193682"/>
    <lineage>
        <taxon>Bacteria</taxon>
        <taxon>Bacillati</taxon>
        <taxon>Actinomycetota</taxon>
        <taxon>Actinomycetes</taxon>
        <taxon>Pseudonocardiales</taxon>
        <taxon>Pseudonocardiaceae</taxon>
        <taxon>Actinokineospora</taxon>
    </lineage>
</organism>
<dbReference type="PANTHER" id="PTHR35145:SF1">
    <property type="entry name" value="CYTOPLASMIC PROTEIN"/>
    <property type="match status" value="1"/>
</dbReference>
<reference evidence="1 2" key="1">
    <citation type="submission" date="2016-10" db="EMBL/GenBank/DDBJ databases">
        <title>The Draft Genome Sequence of Actinokineospora bangkokensis 44EHWT reveals the biosynthetic pathway of antifungal compounds Thailandins with unusual extender unit butylmalonyl-CoA.</title>
        <authorList>
            <person name="Greule A."/>
            <person name="Intra B."/>
            <person name="Flemming S."/>
            <person name="Rommel M.G."/>
            <person name="Panbangred W."/>
            <person name="Bechthold A."/>
        </authorList>
    </citation>
    <scope>NUCLEOTIDE SEQUENCE [LARGE SCALE GENOMIC DNA]</scope>
    <source>
        <strain evidence="1 2">44EHW</strain>
    </source>
</reference>